<reference evidence="1" key="1">
    <citation type="submission" date="2023-03" db="EMBL/GenBank/DDBJ databases">
        <title>Massive genome expansion in bonnet fungi (Mycena s.s.) driven by repeated elements and novel gene families across ecological guilds.</title>
        <authorList>
            <consortium name="Lawrence Berkeley National Laboratory"/>
            <person name="Harder C.B."/>
            <person name="Miyauchi S."/>
            <person name="Viragh M."/>
            <person name="Kuo A."/>
            <person name="Thoen E."/>
            <person name="Andreopoulos B."/>
            <person name="Lu D."/>
            <person name="Skrede I."/>
            <person name="Drula E."/>
            <person name="Henrissat B."/>
            <person name="Morin E."/>
            <person name="Kohler A."/>
            <person name="Barry K."/>
            <person name="LaButti K."/>
            <person name="Morin E."/>
            <person name="Salamov A."/>
            <person name="Lipzen A."/>
            <person name="Mereny Z."/>
            <person name="Hegedus B."/>
            <person name="Baldrian P."/>
            <person name="Stursova M."/>
            <person name="Weitz H."/>
            <person name="Taylor A."/>
            <person name="Grigoriev I.V."/>
            <person name="Nagy L.G."/>
            <person name="Martin F."/>
            <person name="Kauserud H."/>
        </authorList>
    </citation>
    <scope>NUCLEOTIDE SEQUENCE</scope>
    <source>
        <strain evidence="1">CBHHK200</strain>
    </source>
</reference>
<dbReference type="AlphaFoldDB" id="A0AAD6X2U0"/>
<comment type="caution">
    <text evidence="1">The sequence shown here is derived from an EMBL/GenBank/DDBJ whole genome shotgun (WGS) entry which is preliminary data.</text>
</comment>
<dbReference type="Proteomes" id="UP001218188">
    <property type="component" value="Unassembled WGS sequence"/>
</dbReference>
<organism evidence="1 2">
    <name type="scientific">Mycena alexandri</name>
    <dbReference type="NCBI Taxonomy" id="1745969"/>
    <lineage>
        <taxon>Eukaryota</taxon>
        <taxon>Fungi</taxon>
        <taxon>Dikarya</taxon>
        <taxon>Basidiomycota</taxon>
        <taxon>Agaricomycotina</taxon>
        <taxon>Agaricomycetes</taxon>
        <taxon>Agaricomycetidae</taxon>
        <taxon>Agaricales</taxon>
        <taxon>Marasmiineae</taxon>
        <taxon>Mycenaceae</taxon>
        <taxon>Mycena</taxon>
    </lineage>
</organism>
<proteinExistence type="predicted"/>
<sequence length="149" mass="16573">MPTPEPIYGLPKGFLGAVDGTTGQFFPPPAAGPWEVPWPALLPWAVVPPISHGVLQGSLKWCKLQNIYSKVQFNLDLLSSFPRFKCLPDGRCTGHDGYTVTLNVPLRKAAAIRAGHEPPELPQSSEPWNLERQFWRDCLRGMGCLFFTE</sequence>
<protein>
    <submittedName>
        <fullName evidence="1">Uncharacterized protein</fullName>
    </submittedName>
</protein>
<accession>A0AAD6X2U0</accession>
<keyword evidence="2" id="KW-1185">Reference proteome</keyword>
<gene>
    <name evidence="1" type="ORF">C8F04DRAFT_1187089</name>
</gene>
<name>A0AAD6X2U0_9AGAR</name>
<evidence type="ECO:0000313" key="2">
    <source>
        <dbReference type="Proteomes" id="UP001218188"/>
    </source>
</evidence>
<dbReference type="EMBL" id="JARJCM010000094">
    <property type="protein sequence ID" value="KAJ7030129.1"/>
    <property type="molecule type" value="Genomic_DNA"/>
</dbReference>
<evidence type="ECO:0000313" key="1">
    <source>
        <dbReference type="EMBL" id="KAJ7030129.1"/>
    </source>
</evidence>